<evidence type="ECO:0000313" key="1">
    <source>
        <dbReference type="Proteomes" id="UP000095287"/>
    </source>
</evidence>
<protein>
    <submittedName>
        <fullName evidence="2">BZIP domain-containing protein</fullName>
    </submittedName>
</protein>
<dbReference type="WBParaSite" id="L893_g1711.t1">
    <property type="protein sequence ID" value="L893_g1711.t1"/>
    <property type="gene ID" value="L893_g1711"/>
</dbReference>
<reference evidence="2" key="1">
    <citation type="submission" date="2016-11" db="UniProtKB">
        <authorList>
            <consortium name="WormBaseParasite"/>
        </authorList>
    </citation>
    <scope>IDENTIFICATION</scope>
</reference>
<proteinExistence type="predicted"/>
<dbReference type="Proteomes" id="UP000095287">
    <property type="component" value="Unplaced"/>
</dbReference>
<sequence>MPPTVSQYDESCGLLDSNQVTIVWSDSQEDDMYRKENGIPSLAVQPTSLPPTQIAKALNTAKHCERSTQTLRRELSTRISKKNRKRLLLEKARKAVEQISAARDGCSTRNLKVSILSMGSLHSTIPVTRRTNRSSGTQRRYDISDETFISIRRQTCHTDKERIAQHTGSDFDDSMDDDARSDIVELLSNLASQYNIPLPQRTTT</sequence>
<name>A0A1I7YJV9_9BILA</name>
<accession>A0A1I7YJV9</accession>
<dbReference type="AlphaFoldDB" id="A0A1I7YJV9"/>
<organism evidence="1 2">
    <name type="scientific">Steinernema glaseri</name>
    <dbReference type="NCBI Taxonomy" id="37863"/>
    <lineage>
        <taxon>Eukaryota</taxon>
        <taxon>Metazoa</taxon>
        <taxon>Ecdysozoa</taxon>
        <taxon>Nematoda</taxon>
        <taxon>Chromadorea</taxon>
        <taxon>Rhabditida</taxon>
        <taxon>Tylenchina</taxon>
        <taxon>Panagrolaimomorpha</taxon>
        <taxon>Strongyloidoidea</taxon>
        <taxon>Steinernematidae</taxon>
        <taxon>Steinernema</taxon>
    </lineage>
</organism>
<evidence type="ECO:0000313" key="2">
    <source>
        <dbReference type="WBParaSite" id="L893_g1711.t1"/>
    </source>
</evidence>
<keyword evidence="1" id="KW-1185">Reference proteome</keyword>